<dbReference type="InterPro" id="IPR016152">
    <property type="entry name" value="PTrfase/Anion_transptr"/>
</dbReference>
<dbReference type="InterPro" id="IPR051351">
    <property type="entry name" value="Ascorbate-PTS_EIIA_comp"/>
</dbReference>
<evidence type="ECO:0000313" key="14">
    <source>
        <dbReference type="Proteomes" id="UP000289506"/>
    </source>
</evidence>
<keyword evidence="12" id="KW-0614">Plasmid</keyword>
<keyword evidence="7" id="KW-0418">Kinase</keyword>
<evidence type="ECO:0000259" key="11">
    <source>
        <dbReference type="PROSITE" id="PS51094"/>
    </source>
</evidence>
<keyword evidence="3" id="KW-0963">Cytoplasm</keyword>
<keyword evidence="13" id="KW-0762">Sugar transport</keyword>
<evidence type="ECO:0000256" key="6">
    <source>
        <dbReference type="ARBA" id="ARBA00022683"/>
    </source>
</evidence>
<dbReference type="Proteomes" id="UP001327314">
    <property type="component" value="Chromosome"/>
</dbReference>
<evidence type="ECO:0000256" key="1">
    <source>
        <dbReference type="ARBA" id="ARBA00004496"/>
    </source>
</evidence>
<name>A0A449AHX2_9BACT</name>
<comment type="function">
    <text evidence="8">The phosphoenolpyruvate-dependent sugar phosphotransferase system (sugar PTS), a major carbohydrate active transport system, catalyzes the phosphorylation of incoming sugar substrates concomitantly with their translocation across the cell membrane. The enzyme II UlaABC PTS system is involved in ascorbate transport.</text>
</comment>
<reference evidence="13 15" key="2">
    <citation type="submission" date="2023-12" db="EMBL/GenBank/DDBJ databases">
        <title>Hybrid Genome Assemblies of Mycoplasma cynos and Mycoplasma felis isolated from Dogs and Cats with Infectious Respiratory Disease.</title>
        <authorList>
            <person name="Framst I."/>
            <person name="Cai H."/>
            <person name="Ramesh P."/>
            <person name="Maboni G."/>
        </authorList>
    </citation>
    <scope>NUCLEOTIDE SEQUENCE [LARGE SCALE GENOMIC DNA]</scope>
    <source>
        <strain evidence="13 15">30510</strain>
    </source>
</reference>
<evidence type="ECO:0000256" key="4">
    <source>
        <dbReference type="ARBA" id="ARBA00022553"/>
    </source>
</evidence>
<evidence type="ECO:0000313" key="12">
    <source>
        <dbReference type="EMBL" id="VEU64569.1"/>
    </source>
</evidence>
<feature type="domain" description="PTS EIIA type-2" evidence="11">
    <location>
        <begin position="9"/>
        <end position="152"/>
    </location>
</feature>
<evidence type="ECO:0000256" key="2">
    <source>
        <dbReference type="ARBA" id="ARBA00022448"/>
    </source>
</evidence>
<dbReference type="GO" id="GO:0005737">
    <property type="term" value="C:cytoplasm"/>
    <property type="evidence" value="ECO:0007669"/>
    <property type="project" value="UniProtKB-SubCell"/>
</dbReference>
<evidence type="ECO:0000313" key="15">
    <source>
        <dbReference type="Proteomes" id="UP001327314"/>
    </source>
</evidence>
<evidence type="ECO:0000256" key="10">
    <source>
        <dbReference type="ARBA" id="ARBA00042072"/>
    </source>
</evidence>
<dbReference type="Gene3D" id="3.40.930.10">
    <property type="entry name" value="Mannitol-specific EII, Chain A"/>
    <property type="match status" value="1"/>
</dbReference>
<dbReference type="Pfam" id="PF00359">
    <property type="entry name" value="PTS_EIIA_2"/>
    <property type="match status" value="1"/>
</dbReference>
<dbReference type="InterPro" id="IPR002178">
    <property type="entry name" value="PTS_EIIA_type-2_dom"/>
</dbReference>
<gene>
    <name evidence="12" type="primary">ulaC_1</name>
    <name evidence="12" type="ORF">NCTC10142_00323</name>
    <name evidence="13" type="ORF">RRG46_01375</name>
</gene>
<dbReference type="CDD" id="cd00211">
    <property type="entry name" value="PTS_IIA_fru"/>
    <property type="match status" value="1"/>
</dbReference>
<dbReference type="EMBL" id="LR214986">
    <property type="protein sequence ID" value="VEU64569.1"/>
    <property type="molecule type" value="Genomic_DNA"/>
</dbReference>
<evidence type="ECO:0000256" key="9">
    <source>
        <dbReference type="ARBA" id="ARBA00041175"/>
    </source>
</evidence>
<dbReference type="PANTHER" id="PTHR36203:SF1">
    <property type="entry name" value="ASCORBATE-SPECIFIC PTS SYSTEM EIIA COMPONENT"/>
    <property type="match status" value="1"/>
</dbReference>
<evidence type="ECO:0000313" key="13">
    <source>
        <dbReference type="EMBL" id="WQQ20181.1"/>
    </source>
</evidence>
<keyword evidence="4" id="KW-0597">Phosphoprotein</keyword>
<keyword evidence="6" id="KW-0598">Phosphotransferase system</keyword>
<dbReference type="SUPFAM" id="SSF55804">
    <property type="entry name" value="Phoshotransferase/anion transport protein"/>
    <property type="match status" value="1"/>
</dbReference>
<evidence type="ECO:0000256" key="8">
    <source>
        <dbReference type="ARBA" id="ARBA00037387"/>
    </source>
</evidence>
<dbReference type="PANTHER" id="PTHR36203">
    <property type="entry name" value="ASCORBATE-SPECIFIC PTS SYSTEM EIIA COMPONENT"/>
    <property type="match status" value="1"/>
</dbReference>
<proteinExistence type="predicted"/>
<organism evidence="12 14">
    <name type="scientific">Mycoplasmopsis cynos</name>
    <dbReference type="NCBI Taxonomy" id="171284"/>
    <lineage>
        <taxon>Bacteria</taxon>
        <taxon>Bacillati</taxon>
        <taxon>Mycoplasmatota</taxon>
        <taxon>Mycoplasmoidales</taxon>
        <taxon>Metamycoplasmataceae</taxon>
        <taxon>Mycoplasmopsis</taxon>
    </lineage>
</organism>
<accession>A0A449AHX2</accession>
<evidence type="ECO:0000256" key="7">
    <source>
        <dbReference type="ARBA" id="ARBA00022777"/>
    </source>
</evidence>
<dbReference type="PROSITE" id="PS51094">
    <property type="entry name" value="PTS_EIIA_TYPE_2"/>
    <property type="match status" value="1"/>
</dbReference>
<dbReference type="Proteomes" id="UP000289506">
    <property type="component" value="Plasmid 13"/>
</dbReference>
<dbReference type="GO" id="GO:0016301">
    <property type="term" value="F:kinase activity"/>
    <property type="evidence" value="ECO:0007669"/>
    <property type="project" value="UniProtKB-KW"/>
</dbReference>
<reference evidence="12 14" key="1">
    <citation type="submission" date="2019-01" db="EMBL/GenBank/DDBJ databases">
        <authorList>
            <consortium name="Pathogen Informatics"/>
        </authorList>
    </citation>
    <scope>NUCLEOTIDE SEQUENCE [LARGE SCALE GENOMIC DNA]</scope>
    <source>
        <strain evidence="12 14">NCTC10142</strain>
        <plasmid evidence="14">13</plasmid>
    </source>
</reference>
<keyword evidence="5 12" id="KW-0808">Transferase</keyword>
<dbReference type="OMA" id="MGPYIIL"/>
<protein>
    <recommendedName>
        <fullName evidence="9">Ascorbate-specific PTS system EIIA component</fullName>
    </recommendedName>
    <alternativeName>
        <fullName evidence="10">Ascorbate-specific phosphotransferase enzyme IIA component</fullName>
    </alternativeName>
</protein>
<evidence type="ECO:0000256" key="3">
    <source>
        <dbReference type="ARBA" id="ARBA00022490"/>
    </source>
</evidence>
<dbReference type="EMBL" id="CP141046">
    <property type="protein sequence ID" value="WQQ20181.1"/>
    <property type="molecule type" value="Genomic_DNA"/>
</dbReference>
<dbReference type="RefSeq" id="WP_015287097.1">
    <property type="nucleotide sequence ID" value="NZ_CP110275.1"/>
</dbReference>
<evidence type="ECO:0000256" key="5">
    <source>
        <dbReference type="ARBA" id="ARBA00022679"/>
    </source>
</evidence>
<comment type="subcellular location">
    <subcellularLocation>
        <location evidence="1">Cytoplasm</location>
    </subcellularLocation>
</comment>
<keyword evidence="2" id="KW-0813">Transport</keyword>
<sequence>MNKINLLDILKKYQSINVNLVAKDWKEAVFLSIKPLIDNNLVEPRYYDAVIKNTIEYGPYYIISENLAMPHAQSDAGVKENSFSLITLKSPVYFEGDERPVRVLIALAATSAEIHTSEALPQIVAIFEDNNNLEKIINAKTSDEIIEIISKIDFQKYLI</sequence>
<dbReference type="GeneID" id="74931853"/>
<geneLocation type="plasmid" evidence="12 14">
    <name>13</name>
</geneLocation>
<dbReference type="GO" id="GO:0009401">
    <property type="term" value="P:phosphoenolpyruvate-dependent sugar phosphotransferase system"/>
    <property type="evidence" value="ECO:0007669"/>
    <property type="project" value="UniProtKB-KW"/>
</dbReference>
<dbReference type="AlphaFoldDB" id="A0A449AHX2"/>